<dbReference type="AlphaFoldDB" id="A0AAD9H170"/>
<reference evidence="1" key="1">
    <citation type="submission" date="2021-06" db="EMBL/GenBank/DDBJ databases">
        <title>Comparative genomics, transcriptomics and evolutionary studies reveal genomic signatures of adaptation to plant cell wall in hemibiotrophic fungi.</title>
        <authorList>
            <consortium name="DOE Joint Genome Institute"/>
            <person name="Baroncelli R."/>
            <person name="Diaz J.F."/>
            <person name="Benocci T."/>
            <person name="Peng M."/>
            <person name="Battaglia E."/>
            <person name="Haridas S."/>
            <person name="Andreopoulos W."/>
            <person name="Labutti K."/>
            <person name="Pangilinan J."/>
            <person name="Floch G.L."/>
            <person name="Makela M.R."/>
            <person name="Henrissat B."/>
            <person name="Grigoriev I.V."/>
            <person name="Crouch J.A."/>
            <person name="De Vries R.P."/>
            <person name="Sukno S.A."/>
            <person name="Thon M.R."/>
        </authorList>
    </citation>
    <scope>NUCLEOTIDE SEQUENCE</scope>
    <source>
        <strain evidence="1">MAFF235873</strain>
    </source>
</reference>
<dbReference type="EMBL" id="MU843228">
    <property type="protein sequence ID" value="KAK2020510.1"/>
    <property type="molecule type" value="Genomic_DNA"/>
</dbReference>
<protein>
    <submittedName>
        <fullName evidence="1">Uncharacterized protein</fullName>
    </submittedName>
</protein>
<organism evidence="1 2">
    <name type="scientific">Colletotrichum zoysiae</name>
    <dbReference type="NCBI Taxonomy" id="1216348"/>
    <lineage>
        <taxon>Eukaryota</taxon>
        <taxon>Fungi</taxon>
        <taxon>Dikarya</taxon>
        <taxon>Ascomycota</taxon>
        <taxon>Pezizomycotina</taxon>
        <taxon>Sordariomycetes</taxon>
        <taxon>Hypocreomycetidae</taxon>
        <taxon>Glomerellales</taxon>
        <taxon>Glomerellaceae</taxon>
        <taxon>Colletotrichum</taxon>
        <taxon>Colletotrichum graminicola species complex</taxon>
    </lineage>
</organism>
<name>A0AAD9H170_9PEZI</name>
<accession>A0AAD9H170</accession>
<keyword evidence="2" id="KW-1185">Reference proteome</keyword>
<evidence type="ECO:0000313" key="2">
    <source>
        <dbReference type="Proteomes" id="UP001232148"/>
    </source>
</evidence>
<evidence type="ECO:0000313" key="1">
    <source>
        <dbReference type="EMBL" id="KAK2020510.1"/>
    </source>
</evidence>
<gene>
    <name evidence="1" type="ORF">LX32DRAFT_318718</name>
</gene>
<proteinExistence type="predicted"/>
<comment type="caution">
    <text evidence="1">The sequence shown here is derived from an EMBL/GenBank/DDBJ whole genome shotgun (WGS) entry which is preliminary data.</text>
</comment>
<dbReference type="Proteomes" id="UP001232148">
    <property type="component" value="Unassembled WGS sequence"/>
</dbReference>
<sequence length="169" mass="18999">MFAESYRATSVAFSPSGARLKYTARKSLPEMSLLVERPICLKSEAEWYVRVDKRRNAGLSPTSPNRRRASPHRSRDWCEWGPRRESGLAPPANDIRTLFIYLLFVTSSRMIQARPFPGFPCEMNVMRCDIGGRATTGNHHAAAACSRIITPLLLTFREGGALEVRWSVG</sequence>